<keyword evidence="1" id="KW-0472">Membrane</keyword>
<feature type="transmembrane region" description="Helical" evidence="1">
    <location>
        <begin position="12"/>
        <end position="33"/>
    </location>
</feature>
<evidence type="ECO:0000256" key="1">
    <source>
        <dbReference type="SAM" id="Phobius"/>
    </source>
</evidence>
<dbReference type="WBParaSite" id="PSU_v2.g11712.t1">
    <property type="protein sequence ID" value="PSU_v2.g11712.t1"/>
    <property type="gene ID" value="PSU_v2.g11712"/>
</dbReference>
<accession>A0A914XXN1</accession>
<feature type="transmembrane region" description="Helical" evidence="1">
    <location>
        <begin position="45"/>
        <end position="64"/>
    </location>
</feature>
<sequence>MYGAICWLMSGYLIYFQSLMHVTIALNRTWIAFDMQKKDSGKFEQIANFGLYLLPLMPFAILSVRFAGTTVYRFDANGEIFGMYVETYVSNVSGCFLN</sequence>
<evidence type="ECO:0000313" key="2">
    <source>
        <dbReference type="Proteomes" id="UP000887577"/>
    </source>
</evidence>
<protein>
    <submittedName>
        <fullName evidence="3">Uncharacterized protein</fullName>
    </submittedName>
</protein>
<evidence type="ECO:0000313" key="3">
    <source>
        <dbReference type="WBParaSite" id="PSU_v2.g11712.t1"/>
    </source>
</evidence>
<keyword evidence="1" id="KW-1133">Transmembrane helix</keyword>
<keyword evidence="2" id="KW-1185">Reference proteome</keyword>
<organism evidence="2 3">
    <name type="scientific">Panagrolaimus superbus</name>
    <dbReference type="NCBI Taxonomy" id="310955"/>
    <lineage>
        <taxon>Eukaryota</taxon>
        <taxon>Metazoa</taxon>
        <taxon>Ecdysozoa</taxon>
        <taxon>Nematoda</taxon>
        <taxon>Chromadorea</taxon>
        <taxon>Rhabditida</taxon>
        <taxon>Tylenchina</taxon>
        <taxon>Panagrolaimomorpha</taxon>
        <taxon>Panagrolaimoidea</taxon>
        <taxon>Panagrolaimidae</taxon>
        <taxon>Panagrolaimus</taxon>
    </lineage>
</organism>
<reference evidence="3" key="1">
    <citation type="submission" date="2022-11" db="UniProtKB">
        <authorList>
            <consortium name="WormBaseParasite"/>
        </authorList>
    </citation>
    <scope>IDENTIFICATION</scope>
</reference>
<proteinExistence type="predicted"/>
<dbReference type="AlphaFoldDB" id="A0A914XXN1"/>
<keyword evidence="1" id="KW-0812">Transmembrane</keyword>
<name>A0A914XXN1_9BILA</name>
<dbReference type="Proteomes" id="UP000887577">
    <property type="component" value="Unplaced"/>
</dbReference>